<dbReference type="InterPro" id="IPR014017">
    <property type="entry name" value="DNA_helicase_UvrD-like_C"/>
</dbReference>
<keyword evidence="10" id="KW-0234">DNA repair</keyword>
<keyword evidence="19" id="KW-1185">Reference proteome</keyword>
<evidence type="ECO:0000259" key="17">
    <source>
        <dbReference type="PROSITE" id="PS51217"/>
    </source>
</evidence>
<dbReference type="Pfam" id="PF12705">
    <property type="entry name" value="PDDEXK_1"/>
    <property type="match status" value="1"/>
</dbReference>
<gene>
    <name evidence="18" type="ORF">ACFFJD_04205</name>
</gene>
<feature type="binding site" evidence="15">
    <location>
        <begin position="49"/>
        <end position="56"/>
    </location>
    <ligand>
        <name>ATP</name>
        <dbReference type="ChEBI" id="CHEBI:30616"/>
    </ligand>
</feature>
<keyword evidence="8 15" id="KW-0067">ATP-binding</keyword>
<keyword evidence="6 15" id="KW-0347">Helicase</keyword>
<dbReference type="Gene3D" id="1.10.486.10">
    <property type="entry name" value="PCRA, domain 4"/>
    <property type="match status" value="1"/>
</dbReference>
<comment type="similarity">
    <text evidence="1">Belongs to the helicase family. UvrD subfamily.</text>
</comment>
<evidence type="ECO:0000256" key="12">
    <source>
        <dbReference type="ARBA" id="ARBA00034617"/>
    </source>
</evidence>
<dbReference type="Proteomes" id="UP001589783">
    <property type="component" value="Unassembled WGS sequence"/>
</dbReference>
<dbReference type="SUPFAM" id="SSF52540">
    <property type="entry name" value="P-loop containing nucleoside triphosphate hydrolases"/>
    <property type="match status" value="1"/>
</dbReference>
<comment type="caution">
    <text evidence="18">The sequence shown here is derived from an EMBL/GenBank/DDBJ whole genome shotgun (WGS) entry which is preliminary data.</text>
</comment>
<keyword evidence="11" id="KW-0413">Isomerase</keyword>
<evidence type="ECO:0000256" key="1">
    <source>
        <dbReference type="ARBA" id="ARBA00009922"/>
    </source>
</evidence>
<evidence type="ECO:0000256" key="11">
    <source>
        <dbReference type="ARBA" id="ARBA00023235"/>
    </source>
</evidence>
<comment type="catalytic activity">
    <reaction evidence="14">
        <text>ATP + H2O = ADP + phosphate + H(+)</text>
        <dbReference type="Rhea" id="RHEA:13065"/>
        <dbReference type="ChEBI" id="CHEBI:15377"/>
        <dbReference type="ChEBI" id="CHEBI:15378"/>
        <dbReference type="ChEBI" id="CHEBI:30616"/>
        <dbReference type="ChEBI" id="CHEBI:43474"/>
        <dbReference type="ChEBI" id="CHEBI:456216"/>
        <dbReference type="EC" id="5.6.2.4"/>
    </reaction>
</comment>
<keyword evidence="5 15" id="KW-0378">Hydrolase</keyword>
<dbReference type="InterPro" id="IPR000212">
    <property type="entry name" value="DNA_helicase_UvrD/REP"/>
</dbReference>
<keyword evidence="4" id="KW-0227">DNA damage</keyword>
<dbReference type="PANTHER" id="PTHR11070">
    <property type="entry name" value="UVRD / RECB / PCRA DNA HELICASE FAMILY MEMBER"/>
    <property type="match status" value="1"/>
</dbReference>
<proteinExistence type="inferred from homology"/>
<reference evidence="18 19" key="1">
    <citation type="submission" date="2024-09" db="EMBL/GenBank/DDBJ databases">
        <authorList>
            <person name="Sun Q."/>
            <person name="Mori K."/>
        </authorList>
    </citation>
    <scope>NUCLEOTIDE SEQUENCE [LARGE SCALE GENOMIC DNA]</scope>
    <source>
        <strain evidence="18 19">CCM 7957</strain>
    </source>
</reference>
<dbReference type="InterPro" id="IPR011604">
    <property type="entry name" value="PDDEXK-like_dom_sf"/>
</dbReference>
<protein>
    <recommendedName>
        <fullName evidence="13">DNA 3'-5' helicase</fullName>
        <ecNumber evidence="13">5.6.2.4</ecNumber>
    </recommendedName>
</protein>
<evidence type="ECO:0000256" key="2">
    <source>
        <dbReference type="ARBA" id="ARBA00022722"/>
    </source>
</evidence>
<dbReference type="InterPro" id="IPR027417">
    <property type="entry name" value="P-loop_NTPase"/>
</dbReference>
<accession>A0ABV6H599</accession>
<evidence type="ECO:0000256" key="6">
    <source>
        <dbReference type="ARBA" id="ARBA00022806"/>
    </source>
</evidence>
<evidence type="ECO:0000256" key="10">
    <source>
        <dbReference type="ARBA" id="ARBA00023204"/>
    </source>
</evidence>
<organism evidence="18 19">
    <name type="scientific">Gordonia phosphorivorans</name>
    <dbReference type="NCBI Taxonomy" id="1056982"/>
    <lineage>
        <taxon>Bacteria</taxon>
        <taxon>Bacillati</taxon>
        <taxon>Actinomycetota</taxon>
        <taxon>Actinomycetes</taxon>
        <taxon>Mycobacteriales</taxon>
        <taxon>Gordoniaceae</taxon>
        <taxon>Gordonia</taxon>
    </lineage>
</organism>
<dbReference type="PROSITE" id="PS51198">
    <property type="entry name" value="UVRD_HELICASE_ATP_BIND"/>
    <property type="match status" value="1"/>
</dbReference>
<evidence type="ECO:0000256" key="15">
    <source>
        <dbReference type="PROSITE-ProRule" id="PRU00560"/>
    </source>
</evidence>
<dbReference type="InterPro" id="IPR038726">
    <property type="entry name" value="PDDEXK_AddAB-type"/>
</dbReference>
<evidence type="ECO:0000256" key="14">
    <source>
        <dbReference type="ARBA" id="ARBA00048988"/>
    </source>
</evidence>
<sequence length="1113" mass="117613">MTTAQTRLIASPAPFELPARTWPEAAQALLAPGHQADPERPWRPYRVRGGPGTGKTALLVDVAVARLLDDAADPESVLVLTANRRSATAVRTEITRRVLAAGQSRTGAALREPLVRTVHSYAFAVLRLQASAHGNPPPRLITGSEQDVILRELLAGDLEDGAGYWPAALRPALATDGFAQALRDLLMRAAERGLGPEDLTALGRKHSRDEWVAAGRAFAQYEQTMLLRGAVGIDSPEAGPQAVDAAELVGSALSAFALEPHLLTEQRARIRHLLVDDAQHLDPQAARLVELIGTGTDLTVIAGDPDQSIYSFRGASPRFFADLPDGRDVLLRQGHRGAGEVTTVGRALAARLPGARSQPFPEPAAGTGAASVRVFSSSAKEATAVADVLRRAHLFDDVPWSQMAVIVRSVPRALPALRRAFSSAGVPVVTPTSDLPLFRQRAVEAFALALRAGSSSTALGPDEVITLLSGPIGAAGPGQLRRLRRGIRRLHEEGAVVSADLADSPSGTPDVADGPPDSLTALAAALAEPERGGPYLAGLTEFEAQPLARTLKVVQAVRAAERGGLGVEETLWRAWQASGLERTWLRRSLRGDRAGGQADRDLDAMLALFEAAAAYTDNVPAGGLSGFLHYLSQLQIPRESRTPTAAADAVQLLSAHSAAGREWEVVAVAGVLDGLWPSLRSRGSVLGTPALLDVLDGLDEQAVDTVSRNAQLLADERRLLLVACTRARRHLLVTAVEDGTGDASPSRFVPEIADALGGYGADHHLHGDQSDEVPLDGGIRRLLSLPSMVAELRAALTDPETGDQRRAAAAALLAELADAEVPSAAPQQWYGLLDPSSGAPLWTPEQGALTLSPSTVDSLSRCSLRWMLERHGGRDGDAEPAITGTLVHTLVQAVAGQLDHAEVTKALHEIWDRVASPAAWFSERELRRAETMLTNFRDWLEYSRSELAEAAVEVALTAAVPPGVDADGRPDDLPVTLTGRIDRLETDELGRPVVIDVKTGKSVITAADAAAHPQLAAYQLALLLGGVEGLPAGTTGGGRLVYVATPNRKTGAAERVQEPLTPEQVDEWVGVVRRAARASVGPGFVAATNSGCQHCGLVTSCPAQLRGKAVIDD</sequence>
<evidence type="ECO:0000256" key="3">
    <source>
        <dbReference type="ARBA" id="ARBA00022741"/>
    </source>
</evidence>
<evidence type="ECO:0000256" key="9">
    <source>
        <dbReference type="ARBA" id="ARBA00023125"/>
    </source>
</evidence>
<dbReference type="Pfam" id="PF13361">
    <property type="entry name" value="UvrD_C"/>
    <property type="match status" value="1"/>
</dbReference>
<dbReference type="InterPro" id="IPR014016">
    <property type="entry name" value="UvrD-like_ATP-bd"/>
</dbReference>
<dbReference type="EMBL" id="JBHLWV010000012">
    <property type="protein sequence ID" value="MFC0314058.1"/>
    <property type="molecule type" value="Genomic_DNA"/>
</dbReference>
<feature type="domain" description="UvrD-like helicase C-terminal" evidence="17">
    <location>
        <begin position="339"/>
        <end position="660"/>
    </location>
</feature>
<evidence type="ECO:0000259" key="16">
    <source>
        <dbReference type="PROSITE" id="PS51198"/>
    </source>
</evidence>
<keyword evidence="3 15" id="KW-0547">Nucleotide-binding</keyword>
<feature type="domain" description="UvrD-like helicase ATP-binding" evidence="16">
    <location>
        <begin position="28"/>
        <end position="351"/>
    </location>
</feature>
<evidence type="ECO:0000256" key="4">
    <source>
        <dbReference type="ARBA" id="ARBA00022763"/>
    </source>
</evidence>
<dbReference type="RefSeq" id="WP_382361392.1">
    <property type="nucleotide sequence ID" value="NZ_JBHLWV010000012.1"/>
</dbReference>
<dbReference type="EC" id="5.6.2.4" evidence="13"/>
<dbReference type="Gene3D" id="3.90.320.10">
    <property type="match status" value="1"/>
</dbReference>
<dbReference type="InterPro" id="IPR013986">
    <property type="entry name" value="DExx_box_DNA_helicase_dom_sf"/>
</dbReference>
<dbReference type="PANTHER" id="PTHR11070:SF59">
    <property type="entry name" value="DNA 3'-5' HELICASE"/>
    <property type="match status" value="1"/>
</dbReference>
<keyword evidence="9" id="KW-0238">DNA-binding</keyword>
<evidence type="ECO:0000313" key="18">
    <source>
        <dbReference type="EMBL" id="MFC0314058.1"/>
    </source>
</evidence>
<dbReference type="GO" id="GO:0004386">
    <property type="term" value="F:helicase activity"/>
    <property type="evidence" value="ECO:0007669"/>
    <property type="project" value="UniProtKB-KW"/>
</dbReference>
<evidence type="ECO:0000256" key="7">
    <source>
        <dbReference type="ARBA" id="ARBA00022839"/>
    </source>
</evidence>
<dbReference type="Pfam" id="PF00580">
    <property type="entry name" value="UvrD-helicase"/>
    <property type="match status" value="1"/>
</dbReference>
<evidence type="ECO:0000256" key="13">
    <source>
        <dbReference type="ARBA" id="ARBA00034808"/>
    </source>
</evidence>
<evidence type="ECO:0000256" key="5">
    <source>
        <dbReference type="ARBA" id="ARBA00022801"/>
    </source>
</evidence>
<dbReference type="Gene3D" id="1.10.10.160">
    <property type="match status" value="1"/>
</dbReference>
<dbReference type="Gene3D" id="3.40.50.300">
    <property type="entry name" value="P-loop containing nucleotide triphosphate hydrolases"/>
    <property type="match status" value="2"/>
</dbReference>
<dbReference type="PROSITE" id="PS51217">
    <property type="entry name" value="UVRD_HELICASE_CTER"/>
    <property type="match status" value="1"/>
</dbReference>
<name>A0ABV6H599_9ACTN</name>
<keyword evidence="2" id="KW-0540">Nuclease</keyword>
<comment type="catalytic activity">
    <reaction evidence="12">
        <text>Couples ATP hydrolysis with the unwinding of duplex DNA by translocating in the 3'-5' direction.</text>
        <dbReference type="EC" id="5.6.2.4"/>
    </reaction>
</comment>
<evidence type="ECO:0000313" key="19">
    <source>
        <dbReference type="Proteomes" id="UP001589783"/>
    </source>
</evidence>
<keyword evidence="7" id="KW-0269">Exonuclease</keyword>
<evidence type="ECO:0000256" key="8">
    <source>
        <dbReference type="ARBA" id="ARBA00022840"/>
    </source>
</evidence>